<dbReference type="OrthoDB" id="7170131at2"/>
<dbReference type="RefSeq" id="WP_106266496.1">
    <property type="nucleotide sequence ID" value="NZ_PVTQ01000011.1"/>
</dbReference>
<gene>
    <name evidence="5" type="ORF">CLV74_111147</name>
</gene>
<protein>
    <submittedName>
        <fullName evidence="5">LacI family gluconate utilization system Gnt-I transcriptional repressor</fullName>
    </submittedName>
</protein>
<dbReference type="SUPFAM" id="SSF47413">
    <property type="entry name" value="lambda repressor-like DNA-binding domains"/>
    <property type="match status" value="1"/>
</dbReference>
<keyword evidence="6" id="KW-1185">Reference proteome</keyword>
<dbReference type="Pfam" id="PF00356">
    <property type="entry name" value="LacI"/>
    <property type="match status" value="1"/>
</dbReference>
<comment type="caution">
    <text evidence="5">The sequence shown here is derived from an EMBL/GenBank/DDBJ whole genome shotgun (WGS) entry which is preliminary data.</text>
</comment>
<evidence type="ECO:0000256" key="3">
    <source>
        <dbReference type="ARBA" id="ARBA00023163"/>
    </source>
</evidence>
<keyword evidence="2" id="KW-0238">DNA-binding</keyword>
<dbReference type="InterPro" id="IPR001761">
    <property type="entry name" value="Peripla_BP/Lac1_sug-bd_dom"/>
</dbReference>
<dbReference type="EMBL" id="PVTQ01000011">
    <property type="protein sequence ID" value="PRY86914.1"/>
    <property type="molecule type" value="Genomic_DNA"/>
</dbReference>
<keyword evidence="1" id="KW-0805">Transcription regulation</keyword>
<dbReference type="SMART" id="SM00354">
    <property type="entry name" value="HTH_LACI"/>
    <property type="match status" value="1"/>
</dbReference>
<dbReference type="SUPFAM" id="SSF53822">
    <property type="entry name" value="Periplasmic binding protein-like I"/>
    <property type="match status" value="1"/>
</dbReference>
<sequence length="331" mass="35816">MPRKVTLADVAAAAGVSKMTASRAMRGAKDVSQKNLDKVRKAAQDIGYVGNHVAASLSNNRSDLIGVVVPSLSNIVFSEVMSGIERAIDGTGFQPVFGVTDYDTEKEYDIVRRMLSWRPAGLIVTGLDQSDATLRLLQEDSLPVVQIMDTDGTPVDVSVGFSQDNAAEEMAKALVASGRRRIGYVGCNLDQDTRAARRRIRFAQTLEELGHPLIGEEIADGMSSVAAGRWLTSALLERHPDLDCIYYSNDDMAAGGLFHCMGNNIKVPEKVVLAGFNGLDLLTSLPAPIATTRTPRDQIGRRAAEAILDRLNRTERDGPTVIELAPEIRLP</sequence>
<dbReference type="Proteomes" id="UP000238392">
    <property type="component" value="Unassembled WGS sequence"/>
</dbReference>
<name>A0A2T0WK68_9RHOB</name>
<feature type="domain" description="HTH lacI-type" evidence="4">
    <location>
        <begin position="5"/>
        <end position="59"/>
    </location>
</feature>
<dbReference type="PROSITE" id="PS00356">
    <property type="entry name" value="HTH_LACI_1"/>
    <property type="match status" value="1"/>
</dbReference>
<dbReference type="InterPro" id="IPR028082">
    <property type="entry name" value="Peripla_BP_I"/>
</dbReference>
<dbReference type="Gene3D" id="3.40.50.2300">
    <property type="match status" value="2"/>
</dbReference>
<proteinExistence type="predicted"/>
<dbReference type="GO" id="GO:0003700">
    <property type="term" value="F:DNA-binding transcription factor activity"/>
    <property type="evidence" value="ECO:0007669"/>
    <property type="project" value="TreeGrafter"/>
</dbReference>
<keyword evidence="3" id="KW-0804">Transcription</keyword>
<dbReference type="CDD" id="cd01575">
    <property type="entry name" value="PBP1_GntR"/>
    <property type="match status" value="1"/>
</dbReference>
<evidence type="ECO:0000256" key="1">
    <source>
        <dbReference type="ARBA" id="ARBA00023015"/>
    </source>
</evidence>
<dbReference type="CDD" id="cd01392">
    <property type="entry name" value="HTH_LacI"/>
    <property type="match status" value="1"/>
</dbReference>
<accession>A0A2T0WK68</accession>
<evidence type="ECO:0000256" key="2">
    <source>
        <dbReference type="ARBA" id="ARBA00023125"/>
    </source>
</evidence>
<dbReference type="PANTHER" id="PTHR30146">
    <property type="entry name" value="LACI-RELATED TRANSCRIPTIONAL REPRESSOR"/>
    <property type="match status" value="1"/>
</dbReference>
<dbReference type="GO" id="GO:0000976">
    <property type="term" value="F:transcription cis-regulatory region binding"/>
    <property type="evidence" value="ECO:0007669"/>
    <property type="project" value="TreeGrafter"/>
</dbReference>
<evidence type="ECO:0000259" key="4">
    <source>
        <dbReference type="PROSITE" id="PS50932"/>
    </source>
</evidence>
<dbReference type="Gene3D" id="1.10.260.40">
    <property type="entry name" value="lambda repressor-like DNA-binding domains"/>
    <property type="match status" value="1"/>
</dbReference>
<dbReference type="InterPro" id="IPR000843">
    <property type="entry name" value="HTH_LacI"/>
</dbReference>
<dbReference type="Pfam" id="PF00532">
    <property type="entry name" value="Peripla_BP_1"/>
    <property type="match status" value="1"/>
</dbReference>
<dbReference type="AlphaFoldDB" id="A0A2T0WK68"/>
<dbReference type="InterPro" id="IPR010982">
    <property type="entry name" value="Lambda_DNA-bd_dom_sf"/>
</dbReference>
<organism evidence="5 6">
    <name type="scientific">Donghicola tyrosinivorans</name>
    <dbReference type="NCBI Taxonomy" id="1652492"/>
    <lineage>
        <taxon>Bacteria</taxon>
        <taxon>Pseudomonadati</taxon>
        <taxon>Pseudomonadota</taxon>
        <taxon>Alphaproteobacteria</taxon>
        <taxon>Rhodobacterales</taxon>
        <taxon>Roseobacteraceae</taxon>
        <taxon>Donghicola</taxon>
    </lineage>
</organism>
<dbReference type="PANTHER" id="PTHR30146:SF33">
    <property type="entry name" value="TRANSCRIPTIONAL REGULATOR"/>
    <property type="match status" value="1"/>
</dbReference>
<dbReference type="PROSITE" id="PS50932">
    <property type="entry name" value="HTH_LACI_2"/>
    <property type="match status" value="1"/>
</dbReference>
<evidence type="ECO:0000313" key="6">
    <source>
        <dbReference type="Proteomes" id="UP000238392"/>
    </source>
</evidence>
<evidence type="ECO:0000313" key="5">
    <source>
        <dbReference type="EMBL" id="PRY86914.1"/>
    </source>
</evidence>
<reference evidence="5 6" key="1">
    <citation type="submission" date="2018-03" db="EMBL/GenBank/DDBJ databases">
        <title>Genomic Encyclopedia of Archaeal and Bacterial Type Strains, Phase II (KMG-II): from individual species to whole genera.</title>
        <authorList>
            <person name="Goeker M."/>
        </authorList>
    </citation>
    <scope>NUCLEOTIDE SEQUENCE [LARGE SCALE GENOMIC DNA]</scope>
    <source>
        <strain evidence="5 6">DSM 100212</strain>
    </source>
</reference>